<protein>
    <recommendedName>
        <fullName evidence="3">G domain-containing protein</fullName>
    </recommendedName>
</protein>
<dbReference type="HOGENOM" id="CLU_018003_2_1_1"/>
<keyword evidence="2" id="KW-0732">Signal</keyword>
<dbReference type="Proteomes" id="UP000027195">
    <property type="component" value="Unassembled WGS sequence"/>
</dbReference>
<organism evidence="4 5">
    <name type="scientific">Botryobasidium botryosum (strain FD-172 SS1)</name>
    <dbReference type="NCBI Taxonomy" id="930990"/>
    <lineage>
        <taxon>Eukaryota</taxon>
        <taxon>Fungi</taxon>
        <taxon>Dikarya</taxon>
        <taxon>Basidiomycota</taxon>
        <taxon>Agaricomycotina</taxon>
        <taxon>Agaricomycetes</taxon>
        <taxon>Cantharellales</taxon>
        <taxon>Botryobasidiaceae</taxon>
        <taxon>Botryobasidium</taxon>
    </lineage>
</organism>
<dbReference type="InterPro" id="IPR006073">
    <property type="entry name" value="GTP-bd"/>
</dbReference>
<feature type="chain" id="PRO_5001640865" description="G domain-containing protein" evidence="2">
    <location>
        <begin position="23"/>
        <end position="327"/>
    </location>
</feature>
<accession>A0A067LUE5</accession>
<feature type="signal peptide" evidence="2">
    <location>
        <begin position="1"/>
        <end position="22"/>
    </location>
</feature>
<dbReference type="InterPro" id="IPR027417">
    <property type="entry name" value="P-loop_NTPase"/>
</dbReference>
<dbReference type="SUPFAM" id="SSF52540">
    <property type="entry name" value="P-loop containing nucleoside triphosphate hydrolases"/>
    <property type="match status" value="1"/>
</dbReference>
<name>A0A067LUE5_BOTB1</name>
<proteinExistence type="predicted"/>
<evidence type="ECO:0000313" key="4">
    <source>
        <dbReference type="EMBL" id="KDQ06928.1"/>
    </source>
</evidence>
<dbReference type="EMBL" id="KL198119">
    <property type="protein sequence ID" value="KDQ06928.1"/>
    <property type="molecule type" value="Genomic_DNA"/>
</dbReference>
<dbReference type="AlphaFoldDB" id="A0A067LUE5"/>
<dbReference type="CDD" id="cd00882">
    <property type="entry name" value="Ras_like_GTPase"/>
    <property type="match status" value="1"/>
</dbReference>
<dbReference type="InParanoid" id="A0A067LUE5"/>
<evidence type="ECO:0000256" key="1">
    <source>
        <dbReference type="SAM" id="MobiDB-lite"/>
    </source>
</evidence>
<keyword evidence="5" id="KW-1185">Reference proteome</keyword>
<evidence type="ECO:0000256" key="2">
    <source>
        <dbReference type="SAM" id="SignalP"/>
    </source>
</evidence>
<feature type="domain" description="G" evidence="3">
    <location>
        <begin position="42"/>
        <end position="109"/>
    </location>
</feature>
<evidence type="ECO:0000259" key="3">
    <source>
        <dbReference type="Pfam" id="PF01926"/>
    </source>
</evidence>
<dbReference type="Gene3D" id="3.40.50.300">
    <property type="entry name" value="P-loop containing nucleotide triphosphate hydrolases"/>
    <property type="match status" value="1"/>
</dbReference>
<reference evidence="5" key="1">
    <citation type="journal article" date="2014" name="Proc. Natl. Acad. Sci. U.S.A.">
        <title>Extensive sampling of basidiomycete genomes demonstrates inadequacy of the white-rot/brown-rot paradigm for wood decay fungi.</title>
        <authorList>
            <person name="Riley R."/>
            <person name="Salamov A.A."/>
            <person name="Brown D.W."/>
            <person name="Nagy L.G."/>
            <person name="Floudas D."/>
            <person name="Held B.W."/>
            <person name="Levasseur A."/>
            <person name="Lombard V."/>
            <person name="Morin E."/>
            <person name="Otillar R."/>
            <person name="Lindquist E.A."/>
            <person name="Sun H."/>
            <person name="LaButti K.M."/>
            <person name="Schmutz J."/>
            <person name="Jabbour D."/>
            <person name="Luo H."/>
            <person name="Baker S.E."/>
            <person name="Pisabarro A.G."/>
            <person name="Walton J.D."/>
            <person name="Blanchette R.A."/>
            <person name="Henrissat B."/>
            <person name="Martin F."/>
            <person name="Cullen D."/>
            <person name="Hibbett D.S."/>
            <person name="Grigoriev I.V."/>
        </authorList>
    </citation>
    <scope>NUCLEOTIDE SEQUENCE [LARGE SCALE GENOMIC DNA]</scope>
    <source>
        <strain evidence="5">FD-172 SS1</strain>
    </source>
</reference>
<evidence type="ECO:0000313" key="5">
    <source>
        <dbReference type="Proteomes" id="UP000027195"/>
    </source>
</evidence>
<sequence>MFTAILKFVLLYHALLQPGCSGWSKGIHAAASDLNEKSGLAIAVMGPTGSGKTTFVNLASGSNMHVGMGLQSCTSAIQVAPPFALDDRQVTLIDTPGFDDTAKSDAQILEILATHLSQEYQAGRRLSGVIYLHRISDVRMSGISMRTFRIFRQLCGDTAMTNVAMVTTFWESVDKAVAEAREKELVGQHTFFKHAVDRGAQLLRHNDTIESAHAIIRGFLGGSPKPLLIQEQIVDQQMRLADTSAGAELDREMLEQIEDHGQEKRILQEEAEEEIREREEQARQKAEADMARHHEEVARHQREIARLQHPCRGRRGMRRVACELREL</sequence>
<dbReference type="Pfam" id="PF01926">
    <property type="entry name" value="MMR_HSR1"/>
    <property type="match status" value="1"/>
</dbReference>
<gene>
    <name evidence="4" type="ORF">BOTBODRAFT_192749</name>
</gene>
<dbReference type="OrthoDB" id="8954335at2759"/>
<feature type="region of interest" description="Disordered" evidence="1">
    <location>
        <begin position="277"/>
        <end position="300"/>
    </location>
</feature>
<dbReference type="GO" id="GO:0005525">
    <property type="term" value="F:GTP binding"/>
    <property type="evidence" value="ECO:0007669"/>
    <property type="project" value="InterPro"/>
</dbReference>